<dbReference type="InterPro" id="IPR036249">
    <property type="entry name" value="Thioredoxin-like_sf"/>
</dbReference>
<dbReference type="FunFam" id="1.10.287.110:FF:000045">
    <property type="entry name" value="Molecular chaperone DnaJ"/>
    <property type="match status" value="1"/>
</dbReference>
<keyword evidence="1" id="KW-0143">Chaperone</keyword>
<dbReference type="SUPFAM" id="SSF46565">
    <property type="entry name" value="Chaperone J-domain"/>
    <property type="match status" value="1"/>
</dbReference>
<dbReference type="PRINTS" id="PR00625">
    <property type="entry name" value="JDOMAIN"/>
</dbReference>
<feature type="region of interest" description="Disordered" evidence="2">
    <location>
        <begin position="177"/>
        <end position="206"/>
    </location>
</feature>
<dbReference type="AlphaFoldDB" id="A0A9Q0R246"/>
<keyword evidence="3" id="KW-0732">Signal</keyword>
<gene>
    <name evidence="5" type="ORF">NE237_010895</name>
</gene>
<dbReference type="Proteomes" id="UP001141806">
    <property type="component" value="Unassembled WGS sequence"/>
</dbReference>
<dbReference type="Pfam" id="PF00226">
    <property type="entry name" value="DnaJ"/>
    <property type="match status" value="1"/>
</dbReference>
<keyword evidence="6" id="KW-1185">Reference proteome</keyword>
<dbReference type="PANTHER" id="PTHR45184:SF1">
    <property type="entry name" value="DNAJ PROTEIN ERDJ3A"/>
    <property type="match status" value="1"/>
</dbReference>
<proteinExistence type="predicted"/>
<dbReference type="PANTHER" id="PTHR45184">
    <property type="entry name" value="DNAJ PROTEIN ERDJ3A"/>
    <property type="match status" value="1"/>
</dbReference>
<comment type="caution">
    <text evidence="5">The sequence shown here is derived from an EMBL/GenBank/DDBJ whole genome shotgun (WGS) entry which is preliminary data.</text>
</comment>
<evidence type="ECO:0000256" key="3">
    <source>
        <dbReference type="SAM" id="SignalP"/>
    </source>
</evidence>
<evidence type="ECO:0000313" key="6">
    <source>
        <dbReference type="Proteomes" id="UP001141806"/>
    </source>
</evidence>
<name>A0A9Q0R246_9MAGN</name>
<organism evidence="5 6">
    <name type="scientific">Protea cynaroides</name>
    <dbReference type="NCBI Taxonomy" id="273540"/>
    <lineage>
        <taxon>Eukaryota</taxon>
        <taxon>Viridiplantae</taxon>
        <taxon>Streptophyta</taxon>
        <taxon>Embryophyta</taxon>
        <taxon>Tracheophyta</taxon>
        <taxon>Spermatophyta</taxon>
        <taxon>Magnoliopsida</taxon>
        <taxon>Proteales</taxon>
        <taxon>Proteaceae</taxon>
        <taxon>Protea</taxon>
    </lineage>
</organism>
<feature type="chain" id="PRO_5040223204" description="J domain-containing protein" evidence="3">
    <location>
        <begin position="27"/>
        <end position="559"/>
    </location>
</feature>
<dbReference type="InterPro" id="IPR018253">
    <property type="entry name" value="DnaJ_domain_CS"/>
</dbReference>
<feature type="domain" description="J" evidence="4">
    <location>
        <begin position="31"/>
        <end position="95"/>
    </location>
</feature>
<accession>A0A9Q0R246</accession>
<dbReference type="InterPro" id="IPR001623">
    <property type="entry name" value="DnaJ_domain"/>
</dbReference>
<dbReference type="InterPro" id="IPR036869">
    <property type="entry name" value="J_dom_sf"/>
</dbReference>
<dbReference type="EMBL" id="JAMYWD010000002">
    <property type="protein sequence ID" value="KAJ4980115.1"/>
    <property type="molecule type" value="Genomic_DNA"/>
</dbReference>
<dbReference type="SMART" id="SM00271">
    <property type="entry name" value="DnaJ"/>
    <property type="match status" value="1"/>
</dbReference>
<dbReference type="OrthoDB" id="10250354at2759"/>
<evidence type="ECO:0000313" key="5">
    <source>
        <dbReference type="EMBL" id="KAJ4980115.1"/>
    </source>
</evidence>
<dbReference type="Gene3D" id="3.40.30.10">
    <property type="entry name" value="Glutaredoxin"/>
    <property type="match status" value="1"/>
</dbReference>
<dbReference type="CDD" id="cd06257">
    <property type="entry name" value="DnaJ"/>
    <property type="match status" value="1"/>
</dbReference>
<evidence type="ECO:0000256" key="2">
    <source>
        <dbReference type="SAM" id="MobiDB-lite"/>
    </source>
</evidence>
<protein>
    <recommendedName>
        <fullName evidence="4">J domain-containing protein</fullName>
    </recommendedName>
</protein>
<dbReference type="PROSITE" id="PS50076">
    <property type="entry name" value="DNAJ_2"/>
    <property type="match status" value="1"/>
</dbReference>
<dbReference type="InterPro" id="IPR052842">
    <property type="entry name" value="ER_Co-chaperone"/>
</dbReference>
<dbReference type="CDD" id="cd02961">
    <property type="entry name" value="PDI_a_family"/>
    <property type="match status" value="1"/>
</dbReference>
<dbReference type="Gene3D" id="1.10.287.110">
    <property type="entry name" value="DnaJ domain"/>
    <property type="match status" value="1"/>
</dbReference>
<feature type="compositionally biased region" description="Gly residues" evidence="2">
    <location>
        <begin position="177"/>
        <end position="191"/>
    </location>
</feature>
<evidence type="ECO:0000259" key="4">
    <source>
        <dbReference type="PROSITE" id="PS50076"/>
    </source>
</evidence>
<reference evidence="5" key="1">
    <citation type="journal article" date="2023" name="Plant J.">
        <title>The genome of the king protea, Protea cynaroides.</title>
        <authorList>
            <person name="Chang J."/>
            <person name="Duong T.A."/>
            <person name="Schoeman C."/>
            <person name="Ma X."/>
            <person name="Roodt D."/>
            <person name="Barker N."/>
            <person name="Li Z."/>
            <person name="Van de Peer Y."/>
            <person name="Mizrachi E."/>
        </authorList>
    </citation>
    <scope>NUCLEOTIDE SEQUENCE</scope>
    <source>
        <tissue evidence="5">Young leaves</tissue>
    </source>
</reference>
<dbReference type="PROSITE" id="PS00636">
    <property type="entry name" value="DNAJ_1"/>
    <property type="match status" value="1"/>
</dbReference>
<feature type="signal peptide" evidence="3">
    <location>
        <begin position="1"/>
        <end position="26"/>
    </location>
</feature>
<sequence>MSTSKMSGRLLLLSLLFASLLCFVQAAKTLDPYKVLGVERNASQREIQKAFHKLSLQYHPDKNKNKGAQEKFSEINNAYEILSDEEKRKTYDLYGDEKGNTRFGAGNPRDDGGYTHFTSGGPGNDQFNFRPEWQNMGGQGNSKSFSFSFGNPSSSQSSFGFGFDDIFSNLFGGENKGGNQKGGNNFGGFGSSGRSHTGPRKSPKSIQAVNSQLFKKEIADKGISWIMLAYKPTFKDTDYESIVDEVATSLQGALKAGSINCQTEASLCKDFGIMPSREPRIFIYSYRVSDKGSLLEYSGDRDVKSLKTFCQDHLPRFSRRVDLNRFDFSSSTTENLPQVLLLSTKKDTPVIWRALSGLYRKRFIFFDTEVQAASDSRVKKLGVDSLPAVVGWMTNGEKHILKAGISAAASSRTERPHSETQGKKIPLLTNSNMDSLCGETTPVCIIGVFKSSKAKEKLETILLTVSQKSLTRRQNQASSPGNSVSYSLLDATKGQAFLNSFDKSGFQYVDKVLLAYKPRKGKFAAFVDEVTTEEVERFISSVLNGDIQFRKVRQKPVLK</sequence>
<dbReference type="SUPFAM" id="SSF52833">
    <property type="entry name" value="Thioredoxin-like"/>
    <property type="match status" value="1"/>
</dbReference>
<evidence type="ECO:0000256" key="1">
    <source>
        <dbReference type="ARBA" id="ARBA00023186"/>
    </source>
</evidence>